<dbReference type="Proteomes" id="UP000286598">
    <property type="component" value="Unassembled WGS sequence"/>
</dbReference>
<dbReference type="Gene3D" id="3.30.160.710">
    <property type="match status" value="1"/>
</dbReference>
<sequence>MSIESIDFGSIEKIEDQCLAGCSSIDNLVIPNTVTEIGQDAFSGCSSLSNITFQSGHEKLYLSDYNNEGPLFAECSLDSVFIGRNLTSKTDVAYIESSPFSKSKMLRSVYVSDSVTYIGKYYFRDCENLEHVYGMNKVDSIGELSFAGTKIKKFCAPSLRTFGEYGYAFDKCQNLEEIVLGKIEDVTNYCIGDCPNLRNIYIGTELRKIGSKRFFENFRGKLYIFSDKLSEVYYKEAYDHNYTQYGQSFTTHYPAEYGIPSTVEAVYVANPERYQSLLGKFYNVKPMLSFKESVVEYSGKTPELTFVNNVDGYDVTFDKSTTPKDAGTYKTNLDVIFSNHDWNVSVAIPCSYTITKAPLTIIPNSIKRNYGEENPELSCTYIGFKNKETYEVLEKVPNVYTIATSSSDVGTYPIYCSDAEAKNYAFDYKQGMLTIDKAKQEIIWEQDFANAEIGETIELTATSNSGLSVKYRSTDLSTVMISSQGGKQYASILKAGTAVLTAYQNGDTNYEEADEVNKIINIQNTSIDAINNGNEKIAVENGSITISQIKENEIITVTNLSGRTMFVVHAEDEQILKTPTLAKGIYILSIGSKNYKVAIP</sequence>
<reference evidence="2 3" key="1">
    <citation type="submission" date="2018-08" db="EMBL/GenBank/DDBJ databases">
        <title>A genome reference for cultivated species of the human gut microbiota.</title>
        <authorList>
            <person name="Zou Y."/>
            <person name="Xue W."/>
            <person name="Luo G."/>
        </authorList>
    </citation>
    <scope>NUCLEOTIDE SEQUENCE [LARGE SCALE GENOMIC DNA]</scope>
    <source>
        <strain evidence="2 3">AF42-9</strain>
    </source>
</reference>
<dbReference type="Gene3D" id="3.80.10.10">
    <property type="entry name" value="Ribonuclease Inhibitor"/>
    <property type="match status" value="2"/>
</dbReference>
<comment type="caution">
    <text evidence="2">The sequence shown here is derived from an EMBL/GenBank/DDBJ whole genome shotgun (WGS) entry which is preliminary data.</text>
</comment>
<dbReference type="InterPro" id="IPR053139">
    <property type="entry name" value="Surface_bspA-like"/>
</dbReference>
<dbReference type="AlphaFoldDB" id="A0A415GKR5"/>
<dbReference type="PANTHER" id="PTHR45661">
    <property type="entry name" value="SURFACE ANTIGEN"/>
    <property type="match status" value="1"/>
</dbReference>
<feature type="domain" description="MBG" evidence="1">
    <location>
        <begin position="359"/>
        <end position="434"/>
    </location>
</feature>
<protein>
    <recommendedName>
        <fullName evidence="1">MBG domain-containing protein</fullName>
    </recommendedName>
</protein>
<dbReference type="Pfam" id="PF13306">
    <property type="entry name" value="LRR_5"/>
    <property type="match status" value="2"/>
</dbReference>
<dbReference type="Pfam" id="PF18676">
    <property type="entry name" value="MBG_2"/>
    <property type="match status" value="1"/>
</dbReference>
<dbReference type="EMBL" id="QRNO01000038">
    <property type="protein sequence ID" value="RHK49886.1"/>
    <property type="molecule type" value="Genomic_DNA"/>
</dbReference>
<accession>A0A415GKR5</accession>
<dbReference type="InterPro" id="IPR041286">
    <property type="entry name" value="MBG_2"/>
</dbReference>
<evidence type="ECO:0000313" key="2">
    <source>
        <dbReference type="EMBL" id="RHK49886.1"/>
    </source>
</evidence>
<dbReference type="SUPFAM" id="SSF52058">
    <property type="entry name" value="L domain-like"/>
    <property type="match status" value="1"/>
</dbReference>
<name>A0A415GKR5_9BACT</name>
<dbReference type="PANTHER" id="PTHR45661:SF3">
    <property type="entry name" value="IG-LIKE DOMAIN-CONTAINING PROTEIN"/>
    <property type="match status" value="1"/>
</dbReference>
<organism evidence="2 3">
    <name type="scientific">Leyella stercorea</name>
    <dbReference type="NCBI Taxonomy" id="363265"/>
    <lineage>
        <taxon>Bacteria</taxon>
        <taxon>Pseudomonadati</taxon>
        <taxon>Bacteroidota</taxon>
        <taxon>Bacteroidia</taxon>
        <taxon>Bacteroidales</taxon>
        <taxon>Prevotellaceae</taxon>
        <taxon>Leyella</taxon>
    </lineage>
</organism>
<evidence type="ECO:0000313" key="3">
    <source>
        <dbReference type="Proteomes" id="UP000286598"/>
    </source>
</evidence>
<dbReference type="InterPro" id="IPR032675">
    <property type="entry name" value="LRR_dom_sf"/>
</dbReference>
<dbReference type="InterPro" id="IPR026906">
    <property type="entry name" value="LRR_5"/>
</dbReference>
<dbReference type="OrthoDB" id="1062721at2"/>
<gene>
    <name evidence="2" type="ORF">DW060_08295</name>
</gene>
<evidence type="ECO:0000259" key="1">
    <source>
        <dbReference type="Pfam" id="PF18676"/>
    </source>
</evidence>
<proteinExistence type="predicted"/>
<keyword evidence="3" id="KW-1185">Reference proteome</keyword>